<proteinExistence type="predicted"/>
<keyword evidence="2" id="KW-1185">Reference proteome</keyword>
<reference evidence="1 2" key="2">
    <citation type="submission" date="2007-01" db="EMBL/GenBank/DDBJ databases">
        <title>Sequencing of the draft genome and assembly of Thermosinus carboxydivorans Nor1.</title>
        <authorList>
            <consortium name="US DOE Joint Genome Institute (JGI-PGF)"/>
            <person name="Copeland A."/>
            <person name="Lucas S."/>
            <person name="Lapidus A."/>
            <person name="Barry K."/>
            <person name="Glavina del Rio T."/>
            <person name="Dalin E."/>
            <person name="Tice H."/>
            <person name="Bruce D."/>
            <person name="Pitluck S."/>
            <person name="Richardson P."/>
        </authorList>
    </citation>
    <scope>NUCLEOTIDE SEQUENCE [LARGE SCALE GENOMIC DNA]</scope>
    <source>
        <strain evidence="1 2">Nor1</strain>
    </source>
</reference>
<dbReference type="SUPFAM" id="SSF53756">
    <property type="entry name" value="UDP-Glycosyltransferase/glycogen phosphorylase"/>
    <property type="match status" value="1"/>
</dbReference>
<name>A1HRG5_9FIRM</name>
<dbReference type="Gene3D" id="3.40.50.2000">
    <property type="entry name" value="Glycogen Phosphorylase B"/>
    <property type="match status" value="1"/>
</dbReference>
<dbReference type="AlphaFoldDB" id="A1HRG5"/>
<dbReference type="Proteomes" id="UP000005139">
    <property type="component" value="Unassembled WGS sequence"/>
</dbReference>
<gene>
    <name evidence="1" type="ORF">TcarDRAFT_1315</name>
</gene>
<dbReference type="eggNOG" id="COG0438">
    <property type="taxonomic scope" value="Bacteria"/>
</dbReference>
<reference evidence="1 2" key="1">
    <citation type="submission" date="2007-01" db="EMBL/GenBank/DDBJ databases">
        <title>Annotation of the draft genome assembly of Thermosinus carboxydivorans Nor1.</title>
        <authorList>
            <consortium name="US DOE Joint Genome Institute (JGI-ORNL)"/>
            <person name="Larimer F."/>
            <person name="Land M."/>
            <person name="Hauser L."/>
        </authorList>
    </citation>
    <scope>NUCLEOTIDE SEQUENCE [LARGE SCALE GENOMIC DNA]</scope>
    <source>
        <strain evidence="1 2">Nor1</strain>
    </source>
</reference>
<evidence type="ECO:0008006" key="3">
    <source>
        <dbReference type="Google" id="ProtNLM"/>
    </source>
</evidence>
<evidence type="ECO:0000313" key="2">
    <source>
        <dbReference type="Proteomes" id="UP000005139"/>
    </source>
</evidence>
<organism evidence="1 2">
    <name type="scientific">Thermosinus carboxydivorans Nor1</name>
    <dbReference type="NCBI Taxonomy" id="401526"/>
    <lineage>
        <taxon>Bacteria</taxon>
        <taxon>Bacillati</taxon>
        <taxon>Bacillota</taxon>
        <taxon>Negativicutes</taxon>
        <taxon>Selenomonadales</taxon>
        <taxon>Sporomusaceae</taxon>
        <taxon>Thermosinus</taxon>
    </lineage>
</organism>
<accession>A1HRG5</accession>
<comment type="caution">
    <text evidence="1">The sequence shown here is derived from an EMBL/GenBank/DDBJ whole genome shotgun (WGS) entry which is preliminary data.</text>
</comment>
<dbReference type="Pfam" id="PF13692">
    <property type="entry name" value="Glyco_trans_1_4"/>
    <property type="match status" value="1"/>
</dbReference>
<evidence type="ECO:0000313" key="1">
    <source>
        <dbReference type="EMBL" id="EAX47297.1"/>
    </source>
</evidence>
<protein>
    <recommendedName>
        <fullName evidence="3">Glycosyl transferase, group 1</fullName>
    </recommendedName>
</protein>
<dbReference type="EMBL" id="AAWL01000011">
    <property type="protein sequence ID" value="EAX47297.1"/>
    <property type="molecule type" value="Genomic_DNA"/>
</dbReference>
<sequence>MNIALFEQIITPGGHELEFDRIIIEELKSLGHSVTLYLPANAAPLYDYKIPVKHLPGEGISYAGVSKFAKLWLTAKREINRCRWFNTLHRLALAGEFDAIIIPTATYRYLRSLNLTRLKQSLVPVIFVVHGVNPGEAPMFFRYAEKMVRYPNIKIIVLTLGKNLFEHSLPNVSCIHPPAYTPRDIRWQPCVAQGRPLKIGFFGQYRKEKNLEFFLNAFVSAKFKFPVRLLVQGAAFKPEDAVEFNRIMEKYRSYEQIEFCSRGLVGAEWQQAVAGVDAIVMPYTAERYRYHWSGMLFTAIGYYKPFIAADCINPEILENYNIGCSFAAGNADSLKMELEKFVNTYYDKAEFYQHEFCRANEVFAPEVFVRNLLKAGGVLAKI</sequence>